<accession>A0AAN8KP07</accession>
<reference evidence="2 3" key="1">
    <citation type="submission" date="2021-04" db="EMBL/GenBank/DDBJ databases">
        <authorList>
            <person name="De Guttry C."/>
            <person name="Zahm M."/>
            <person name="Klopp C."/>
            <person name="Cabau C."/>
            <person name="Louis A."/>
            <person name="Berthelot C."/>
            <person name="Parey E."/>
            <person name="Roest Crollius H."/>
            <person name="Montfort J."/>
            <person name="Robinson-Rechavi M."/>
            <person name="Bucao C."/>
            <person name="Bouchez O."/>
            <person name="Gislard M."/>
            <person name="Lluch J."/>
            <person name="Milhes M."/>
            <person name="Lampietro C."/>
            <person name="Lopez Roques C."/>
            <person name="Donnadieu C."/>
            <person name="Braasch I."/>
            <person name="Desvignes T."/>
            <person name="Postlethwait J."/>
            <person name="Bobe J."/>
            <person name="Wedekind C."/>
            <person name="Guiguen Y."/>
        </authorList>
    </citation>
    <scope>NUCLEOTIDE SEQUENCE [LARGE SCALE GENOMIC DNA]</scope>
    <source>
        <strain evidence="2">Cs_M1</strain>
        <tissue evidence="2">Blood</tissue>
    </source>
</reference>
<gene>
    <name evidence="2" type="ORF">J4Q44_G00355330</name>
</gene>
<dbReference type="Proteomes" id="UP001356427">
    <property type="component" value="Unassembled WGS sequence"/>
</dbReference>
<dbReference type="GO" id="GO:0008543">
    <property type="term" value="P:fibroblast growth factor receptor signaling pathway"/>
    <property type="evidence" value="ECO:0007669"/>
    <property type="project" value="TreeGrafter"/>
</dbReference>
<proteinExistence type="predicted"/>
<name>A0AAN8KP07_9TELE</name>
<evidence type="ECO:0000259" key="1">
    <source>
        <dbReference type="Pfam" id="PF13843"/>
    </source>
</evidence>
<dbReference type="EMBL" id="JAGTTL010000035">
    <property type="protein sequence ID" value="KAK6294703.1"/>
    <property type="molecule type" value="Genomic_DNA"/>
</dbReference>
<evidence type="ECO:0000313" key="3">
    <source>
        <dbReference type="Proteomes" id="UP001356427"/>
    </source>
</evidence>
<sequence length="303" mass="34059">MPRDRFRSISWNIHLSDPEEDVINDQRKGTPQHDKLFRVKPLMDDIRTACQGHYHPKKELCFRQGKLEMGEKTVSFSARRQVSLCGTSAHLTMNMCDLYGLEGERSLTLITLMGAGVEIYPGSVCSMVGNGIHHCKEGILIKDFADELDTMPKITMVNNVIHNNEGYGVILVKPSDAAAVQEDIPTDEPLDKEEEGEEEMKGEMKMQVDVDVPLIVVDDCSVKEPVSYSSCYDVPPEFTEGNDAIKRELVATSAKKQRCQKSRLKELGVTQADDNLLSQEMFVSIQDNQFRRNGMGSFGTFLY</sequence>
<dbReference type="PANTHER" id="PTHR14695:SF8">
    <property type="entry name" value="SHC SH2 DOMAIN-BINDING PROTEIN 1"/>
    <property type="match status" value="1"/>
</dbReference>
<dbReference type="Pfam" id="PF13843">
    <property type="entry name" value="DDE_Tnp_1_7"/>
    <property type="match status" value="1"/>
</dbReference>
<dbReference type="AlphaFoldDB" id="A0AAN8KP07"/>
<dbReference type="PANTHER" id="PTHR14695">
    <property type="entry name" value="SHC SH2-DOMAIN BINDING PROTEIN 1-RELATED"/>
    <property type="match status" value="1"/>
</dbReference>
<dbReference type="InterPro" id="IPR045140">
    <property type="entry name" value="SHCBP1-like"/>
</dbReference>
<feature type="domain" description="PiggyBac transposable element-derived protein" evidence="1">
    <location>
        <begin position="1"/>
        <end position="68"/>
    </location>
</feature>
<protein>
    <recommendedName>
        <fullName evidence="1">PiggyBac transposable element-derived protein domain-containing protein</fullName>
    </recommendedName>
</protein>
<comment type="caution">
    <text evidence="2">The sequence shown here is derived from an EMBL/GenBank/DDBJ whole genome shotgun (WGS) entry which is preliminary data.</text>
</comment>
<organism evidence="2 3">
    <name type="scientific">Coregonus suidteri</name>
    <dbReference type="NCBI Taxonomy" id="861788"/>
    <lineage>
        <taxon>Eukaryota</taxon>
        <taxon>Metazoa</taxon>
        <taxon>Chordata</taxon>
        <taxon>Craniata</taxon>
        <taxon>Vertebrata</taxon>
        <taxon>Euteleostomi</taxon>
        <taxon>Actinopterygii</taxon>
        <taxon>Neopterygii</taxon>
        <taxon>Teleostei</taxon>
        <taxon>Protacanthopterygii</taxon>
        <taxon>Salmoniformes</taxon>
        <taxon>Salmonidae</taxon>
        <taxon>Coregoninae</taxon>
        <taxon>Coregonus</taxon>
    </lineage>
</organism>
<keyword evidence="3" id="KW-1185">Reference proteome</keyword>
<dbReference type="InterPro" id="IPR029526">
    <property type="entry name" value="PGBD"/>
</dbReference>
<evidence type="ECO:0000313" key="2">
    <source>
        <dbReference type="EMBL" id="KAK6294703.1"/>
    </source>
</evidence>